<dbReference type="PROSITE" id="PS00571">
    <property type="entry name" value="AMIDASES"/>
    <property type="match status" value="1"/>
</dbReference>
<dbReference type="HOGENOM" id="CLU_009600_0_3_5"/>
<evidence type="ECO:0000313" key="3">
    <source>
        <dbReference type="Proteomes" id="UP000008809"/>
    </source>
</evidence>
<dbReference type="EMBL" id="CP000250">
    <property type="protein sequence ID" value="ABD06791.1"/>
    <property type="molecule type" value="Genomic_DNA"/>
</dbReference>
<dbReference type="KEGG" id="rpb:RPB_2085"/>
<dbReference type="InterPro" id="IPR020556">
    <property type="entry name" value="Amidase_CS"/>
</dbReference>
<organism evidence="2 3">
    <name type="scientific">Rhodopseudomonas palustris (strain HaA2)</name>
    <dbReference type="NCBI Taxonomy" id="316058"/>
    <lineage>
        <taxon>Bacteria</taxon>
        <taxon>Pseudomonadati</taxon>
        <taxon>Pseudomonadota</taxon>
        <taxon>Alphaproteobacteria</taxon>
        <taxon>Hyphomicrobiales</taxon>
        <taxon>Nitrobacteraceae</taxon>
        <taxon>Rhodopseudomonas</taxon>
    </lineage>
</organism>
<dbReference type="InterPro" id="IPR023631">
    <property type="entry name" value="Amidase_dom"/>
</dbReference>
<accession>Q2IYB9</accession>
<gene>
    <name evidence="2" type="ordered locus">RPB_2085</name>
</gene>
<evidence type="ECO:0000313" key="2">
    <source>
        <dbReference type="EMBL" id="ABD06791.1"/>
    </source>
</evidence>
<dbReference type="STRING" id="316058.RPB_2085"/>
<protein>
    <submittedName>
        <fullName evidence="2">Amidase</fullName>
    </submittedName>
</protein>
<dbReference type="Proteomes" id="UP000008809">
    <property type="component" value="Chromosome"/>
</dbReference>
<dbReference type="NCBIfam" id="NF006169">
    <property type="entry name" value="PRK08310.1"/>
    <property type="match status" value="1"/>
</dbReference>
<keyword evidence="3" id="KW-1185">Reference proteome</keyword>
<sequence>MTMPVDDNLNAFCTHGRGDRRTQDSGALAGLTFAVKDFFDVAGLPTGAGSPEWLATHPVPTQSSPVVDRLFAAGGTMVGKTHTDEMAWSLNGENAHYGTPINPAAPGRIPGGSSSGSAAATAGGLVDFAIGSDTGGSVRLPASYCGVYGIRTTHGRIPLDGAVPLAPSYDTVGWFSRSAALMARVGEVLLDGVRAPRRPKRVLIARDLFAALEPRVVEVLQPGLAQLAAMLGEPEPVEVAGDQRPAWRNAFRVLQSAEAWAAHGAWVNAVKPAFGPGVKERFAAAAVLDPAEVVAAKALRDTITATMRTLLQDDAVLIAPTAPGIAPLRNSTGEALETFRARSLELLCPAGHAGLPQLSLPLATLDDCPIGLSLIGGRACDEDLLALAAELEAGSTKPR</sequence>
<dbReference type="PANTHER" id="PTHR46310:SF7">
    <property type="entry name" value="AMIDASE 1"/>
    <property type="match status" value="1"/>
</dbReference>
<dbReference type="InterPro" id="IPR036928">
    <property type="entry name" value="AS_sf"/>
</dbReference>
<feature type="domain" description="Amidase" evidence="1">
    <location>
        <begin position="22"/>
        <end position="385"/>
    </location>
</feature>
<name>Q2IYB9_RHOP2</name>
<dbReference type="Pfam" id="PF01425">
    <property type="entry name" value="Amidase"/>
    <property type="match status" value="1"/>
</dbReference>
<proteinExistence type="predicted"/>
<dbReference type="AlphaFoldDB" id="Q2IYB9"/>
<reference evidence="2 3" key="1">
    <citation type="submission" date="2006-01" db="EMBL/GenBank/DDBJ databases">
        <title>Complete sequence of Rhodopseudomonas palustris HaA2.</title>
        <authorList>
            <consortium name="US DOE Joint Genome Institute"/>
            <person name="Copeland A."/>
            <person name="Lucas S."/>
            <person name="Lapidus A."/>
            <person name="Barry K."/>
            <person name="Detter J.C."/>
            <person name="Glavina T."/>
            <person name="Hammon N."/>
            <person name="Israni S."/>
            <person name="Pitluck S."/>
            <person name="Chain P."/>
            <person name="Malfatti S."/>
            <person name="Shin M."/>
            <person name="Vergez L."/>
            <person name="Schmutz J."/>
            <person name="Larimer F."/>
            <person name="Land M."/>
            <person name="Hauser L."/>
            <person name="Pelletier D.A."/>
            <person name="Kyrpides N."/>
            <person name="Anderson I."/>
            <person name="Oda Y."/>
            <person name="Harwood C.S."/>
            <person name="Richardson P."/>
        </authorList>
    </citation>
    <scope>NUCLEOTIDE SEQUENCE [LARGE SCALE GENOMIC DNA]</scope>
    <source>
        <strain evidence="2 3">HaA2</strain>
    </source>
</reference>
<evidence type="ECO:0000259" key="1">
    <source>
        <dbReference type="Pfam" id="PF01425"/>
    </source>
</evidence>
<dbReference type="PANTHER" id="PTHR46310">
    <property type="entry name" value="AMIDASE 1"/>
    <property type="match status" value="1"/>
</dbReference>
<dbReference type="SUPFAM" id="SSF75304">
    <property type="entry name" value="Amidase signature (AS) enzymes"/>
    <property type="match status" value="1"/>
</dbReference>
<dbReference type="Gene3D" id="3.90.1300.10">
    <property type="entry name" value="Amidase signature (AS) domain"/>
    <property type="match status" value="1"/>
</dbReference>
<dbReference type="eggNOG" id="COG0154">
    <property type="taxonomic scope" value="Bacteria"/>
</dbReference>